<name>A0ABX1P6H2_9CYAN</name>
<comment type="caution">
    <text evidence="3">The sequence shown here is derived from an EMBL/GenBank/DDBJ whole genome shotgun (WGS) entry which is preliminary data.</text>
</comment>
<dbReference type="RefSeq" id="WP_169154578.1">
    <property type="nucleotide sequence ID" value="NZ_CAWPJE010000415.1"/>
</dbReference>
<reference evidence="3 4" key="1">
    <citation type="submission" date="2018-06" db="EMBL/GenBank/DDBJ databases">
        <title>Comparative genomics of Brasilonema spp. strains.</title>
        <authorList>
            <person name="Alvarenga D.O."/>
            <person name="Fiore M.F."/>
            <person name="Varani A.M."/>
        </authorList>
    </citation>
    <scope>NUCLEOTIDE SEQUENCE [LARGE SCALE GENOMIC DNA]</scope>
    <source>
        <strain evidence="3 4">SPC951</strain>
    </source>
</reference>
<evidence type="ECO:0000256" key="1">
    <source>
        <dbReference type="ARBA" id="ARBA00023002"/>
    </source>
</evidence>
<sequence length="346" mass="38102">MERRALGHQGLEVSAIGLGCMGMSEFYGPRDDQESIATIRQAIDMGVNLIDTADFYGVGHNEELVRRAIEGRREQVVLSVKFGALRSYDGGWIGFDGRPVAIQNAIAHSLRRLNVDYIDLYFPSRVDPNVPIEETVGALAELVKQGKVKYIGLSEAAPQTLRRAHAIHPISAVQIEYSLWSREIEKELLPTLRELGIGLVGYSPLSRGLLSGKIDETSLQQSGDTRSRMPRYQGDNLTHNLGLVEKLKAIATSKNCTPAQLAIAWVIAQGNDLVSIVGTKRRKYLEENLGAVSSALGGFPDLKQLRTRRAAITLTKGDLEELEHSFPVNVVAGERYPEAMMAYVYA</sequence>
<evidence type="ECO:0000259" key="2">
    <source>
        <dbReference type="Pfam" id="PF00248"/>
    </source>
</evidence>
<dbReference type="SUPFAM" id="SSF51430">
    <property type="entry name" value="NAD(P)-linked oxidoreductase"/>
    <property type="match status" value="1"/>
</dbReference>
<gene>
    <name evidence="3" type="ORF">DP116_07490</name>
</gene>
<protein>
    <submittedName>
        <fullName evidence="3">Aldo/keto reductase</fullName>
    </submittedName>
</protein>
<dbReference type="EMBL" id="QMEB01000039">
    <property type="protein sequence ID" value="NMG19306.1"/>
    <property type="molecule type" value="Genomic_DNA"/>
</dbReference>
<dbReference type="PANTHER" id="PTHR43625:SF40">
    <property type="entry name" value="ALDO-KETO REDUCTASE YAKC [NADP(+)]"/>
    <property type="match status" value="1"/>
</dbReference>
<dbReference type="PANTHER" id="PTHR43625">
    <property type="entry name" value="AFLATOXIN B1 ALDEHYDE REDUCTASE"/>
    <property type="match status" value="1"/>
</dbReference>
<dbReference type="InterPro" id="IPR023210">
    <property type="entry name" value="NADP_OxRdtase_dom"/>
</dbReference>
<accession>A0ABX1P6H2</accession>
<dbReference type="InterPro" id="IPR050791">
    <property type="entry name" value="Aldo-Keto_reductase"/>
</dbReference>
<dbReference type="Pfam" id="PF00248">
    <property type="entry name" value="Aldo_ket_red"/>
    <property type="match status" value="1"/>
</dbReference>
<proteinExistence type="predicted"/>
<organism evidence="3 4">
    <name type="scientific">Brasilonema bromeliae SPC951</name>
    <dbReference type="NCBI Taxonomy" id="385972"/>
    <lineage>
        <taxon>Bacteria</taxon>
        <taxon>Bacillati</taxon>
        <taxon>Cyanobacteriota</taxon>
        <taxon>Cyanophyceae</taxon>
        <taxon>Nostocales</taxon>
        <taxon>Scytonemataceae</taxon>
        <taxon>Brasilonema</taxon>
        <taxon>Bromeliae group (in: Brasilonema)</taxon>
    </lineage>
</organism>
<evidence type="ECO:0000313" key="4">
    <source>
        <dbReference type="Proteomes" id="UP000718564"/>
    </source>
</evidence>
<dbReference type="Gene3D" id="3.20.20.100">
    <property type="entry name" value="NADP-dependent oxidoreductase domain"/>
    <property type="match status" value="1"/>
</dbReference>
<dbReference type="Proteomes" id="UP000718564">
    <property type="component" value="Unassembled WGS sequence"/>
</dbReference>
<dbReference type="InterPro" id="IPR036812">
    <property type="entry name" value="NAD(P)_OxRdtase_dom_sf"/>
</dbReference>
<feature type="domain" description="NADP-dependent oxidoreductase" evidence="2">
    <location>
        <begin position="16"/>
        <end position="293"/>
    </location>
</feature>
<keyword evidence="4" id="KW-1185">Reference proteome</keyword>
<dbReference type="CDD" id="cd19076">
    <property type="entry name" value="AKR_AKR13A_13D"/>
    <property type="match status" value="1"/>
</dbReference>
<evidence type="ECO:0000313" key="3">
    <source>
        <dbReference type="EMBL" id="NMG19306.1"/>
    </source>
</evidence>
<keyword evidence="1" id="KW-0560">Oxidoreductase</keyword>